<dbReference type="GO" id="GO:0030288">
    <property type="term" value="C:outer membrane-bounded periplasmic space"/>
    <property type="evidence" value="ECO:0007669"/>
    <property type="project" value="TreeGrafter"/>
</dbReference>
<dbReference type="InterPro" id="IPR013693">
    <property type="entry name" value="SpoIID/LytB_N"/>
</dbReference>
<keyword evidence="3" id="KW-1185">Reference proteome</keyword>
<dbReference type="AlphaFoldDB" id="A0A1E5IM58"/>
<dbReference type="InterPro" id="IPR051922">
    <property type="entry name" value="Bact_Sporulation_Assoc"/>
</dbReference>
<proteinExistence type="predicted"/>
<dbReference type="EMBL" id="LNVX01000227">
    <property type="protein sequence ID" value="OEG71203.1"/>
    <property type="molecule type" value="Genomic_DNA"/>
</dbReference>
<feature type="domain" description="Sporulation stage II protein D amidase enhancer LytB N-terminal" evidence="1">
    <location>
        <begin position="114"/>
        <end position="204"/>
    </location>
</feature>
<dbReference type="Pfam" id="PF08486">
    <property type="entry name" value="SpoIID"/>
    <property type="match status" value="1"/>
</dbReference>
<dbReference type="PANTHER" id="PTHR30032">
    <property type="entry name" value="N-ACETYLMURAMOYL-L-ALANINE AMIDASE-RELATED"/>
    <property type="match status" value="1"/>
</dbReference>
<evidence type="ECO:0000313" key="2">
    <source>
        <dbReference type="EMBL" id="OEG71203.1"/>
    </source>
</evidence>
<dbReference type="InterPro" id="IPR013486">
    <property type="entry name" value="SpoIID/LytB"/>
</dbReference>
<evidence type="ECO:0000313" key="3">
    <source>
        <dbReference type="Proteomes" id="UP000095237"/>
    </source>
</evidence>
<organism evidence="2 3">
    <name type="scientific">Endomicrobium trichonymphae</name>
    <dbReference type="NCBI Taxonomy" id="1408204"/>
    <lineage>
        <taxon>Bacteria</taxon>
        <taxon>Pseudomonadati</taxon>
        <taxon>Elusimicrobiota</taxon>
        <taxon>Endomicrobiia</taxon>
        <taxon>Endomicrobiales</taxon>
        <taxon>Endomicrobiaceae</taxon>
        <taxon>Candidatus Endomicrobiellum</taxon>
    </lineage>
</organism>
<name>A0A1E5IM58_ENDTX</name>
<sequence>MKLMNIKKLLIFIVFFLHCNIYASSYNVQENINVGIILDTSSFAIGSSEDFFICDASNKKSRFAKGIVEVSCCEEGIIIEKRHFSPPLKVESSNGIIFANSKHYRGYLTIIKSGNKMNIINVLPIEDYIKGVLPEEIVANWSIEALKSQAVISRTYAIANLNRHSAQGFNICSTVHCQVYSGAGIESNSCNKAVLETQCETLSYDGKFAQTVFHANCGGHTEDPKYIWNWKDTPPYLKGVKCGYCTAAPYTKWEKTLSESFIRKKLSNNNNNIGKIKSIKIKGKTSAGTAKELKITHSKGEVALGAYQFRLAVDAWQIKSHTFDFIKTDGDKFYFKGRGWGHKVGLCQWGAEGMAEKGKTYKEILAHFYPGTTIKKVSYNNIQG</sequence>
<dbReference type="Proteomes" id="UP000095237">
    <property type="component" value="Unassembled WGS sequence"/>
</dbReference>
<accession>A0A1E5IM58</accession>
<protein>
    <recommendedName>
        <fullName evidence="1">Sporulation stage II protein D amidase enhancer LytB N-terminal domain-containing protein</fullName>
    </recommendedName>
</protein>
<dbReference type="PANTHER" id="PTHR30032:SF4">
    <property type="entry name" value="AMIDASE ENHANCER"/>
    <property type="match status" value="1"/>
</dbReference>
<gene>
    <name evidence="2" type="ORF">ATZ36_15475</name>
</gene>
<dbReference type="GO" id="GO:0030435">
    <property type="term" value="P:sporulation resulting in formation of a cellular spore"/>
    <property type="evidence" value="ECO:0007669"/>
    <property type="project" value="InterPro"/>
</dbReference>
<comment type="caution">
    <text evidence="2">The sequence shown here is derived from an EMBL/GenBank/DDBJ whole genome shotgun (WGS) entry which is preliminary data.</text>
</comment>
<reference evidence="2 3" key="1">
    <citation type="submission" date="2015-11" db="EMBL/GenBank/DDBJ databases">
        <title>Evidence for parallel genomic evolution in an endosymbiosis of termite gut flagellates.</title>
        <authorList>
            <person name="Zheng H."/>
        </authorList>
    </citation>
    <scope>NUCLEOTIDE SEQUENCE [LARGE SCALE GENOMIC DNA]</scope>
    <source>
        <strain evidence="2 3">CET450</strain>
    </source>
</reference>
<dbReference type="NCBIfam" id="TIGR02669">
    <property type="entry name" value="SpoIID_LytB"/>
    <property type="match status" value="1"/>
</dbReference>
<evidence type="ECO:0000259" key="1">
    <source>
        <dbReference type="Pfam" id="PF08486"/>
    </source>
</evidence>